<feature type="compositionally biased region" description="Polar residues" evidence="8">
    <location>
        <begin position="14"/>
        <end position="23"/>
    </location>
</feature>
<gene>
    <name evidence="10" type="ORF">INT48_002113</name>
</gene>
<dbReference type="InterPro" id="IPR001752">
    <property type="entry name" value="Kinesin_motor_dom"/>
</dbReference>
<dbReference type="InterPro" id="IPR027640">
    <property type="entry name" value="Kinesin-like_fam"/>
</dbReference>
<feature type="compositionally biased region" description="Low complexity" evidence="8">
    <location>
        <begin position="25"/>
        <end position="39"/>
    </location>
</feature>
<evidence type="ECO:0000256" key="7">
    <source>
        <dbReference type="SAM" id="Coils"/>
    </source>
</evidence>
<proteinExistence type="inferred from homology"/>
<evidence type="ECO:0000256" key="3">
    <source>
        <dbReference type="ARBA" id="ARBA00023054"/>
    </source>
</evidence>
<dbReference type="SMART" id="SM00129">
    <property type="entry name" value="KISc"/>
    <property type="match status" value="1"/>
</dbReference>
<dbReference type="Proteomes" id="UP000613177">
    <property type="component" value="Unassembled WGS sequence"/>
</dbReference>
<evidence type="ECO:0000259" key="9">
    <source>
        <dbReference type="PROSITE" id="PS50067"/>
    </source>
</evidence>
<dbReference type="InterPro" id="IPR036961">
    <property type="entry name" value="Kinesin_motor_dom_sf"/>
</dbReference>
<organism evidence="10 11">
    <name type="scientific">Thamnidium elegans</name>
    <dbReference type="NCBI Taxonomy" id="101142"/>
    <lineage>
        <taxon>Eukaryota</taxon>
        <taxon>Fungi</taxon>
        <taxon>Fungi incertae sedis</taxon>
        <taxon>Mucoromycota</taxon>
        <taxon>Mucoromycotina</taxon>
        <taxon>Mucoromycetes</taxon>
        <taxon>Mucorales</taxon>
        <taxon>Mucorineae</taxon>
        <taxon>Mucoraceae</taxon>
        <taxon>Thamnidium</taxon>
    </lineage>
</organism>
<feature type="domain" description="Kinesin motor" evidence="9">
    <location>
        <begin position="60"/>
        <end position="403"/>
    </location>
</feature>
<keyword evidence="1 5" id="KW-0547">Nucleotide-binding</keyword>
<dbReference type="PRINTS" id="PR00380">
    <property type="entry name" value="KINESINHEAVY"/>
</dbReference>
<feature type="binding site" evidence="5">
    <location>
        <begin position="144"/>
        <end position="151"/>
    </location>
    <ligand>
        <name>ATP</name>
        <dbReference type="ChEBI" id="CHEBI:30616"/>
    </ligand>
</feature>
<dbReference type="PANTHER" id="PTHR47968">
    <property type="entry name" value="CENTROMERE PROTEIN E"/>
    <property type="match status" value="1"/>
</dbReference>
<evidence type="ECO:0000256" key="4">
    <source>
        <dbReference type="ARBA" id="ARBA00023175"/>
    </source>
</evidence>
<evidence type="ECO:0000256" key="6">
    <source>
        <dbReference type="RuleBase" id="RU000394"/>
    </source>
</evidence>
<feature type="coiled-coil region" evidence="7">
    <location>
        <begin position="418"/>
        <end position="445"/>
    </location>
</feature>
<evidence type="ECO:0000313" key="11">
    <source>
        <dbReference type="Proteomes" id="UP000613177"/>
    </source>
</evidence>
<dbReference type="Gene3D" id="3.40.850.10">
    <property type="entry name" value="Kinesin motor domain"/>
    <property type="match status" value="1"/>
</dbReference>
<name>A0A8H7SZ10_9FUNG</name>
<dbReference type="InterPro" id="IPR019821">
    <property type="entry name" value="Kinesin_motor_CS"/>
</dbReference>
<dbReference type="GO" id="GO:0008017">
    <property type="term" value="F:microtubule binding"/>
    <property type="evidence" value="ECO:0007669"/>
    <property type="project" value="InterPro"/>
</dbReference>
<evidence type="ECO:0000256" key="8">
    <source>
        <dbReference type="SAM" id="MobiDB-lite"/>
    </source>
</evidence>
<dbReference type="PROSITE" id="PS50067">
    <property type="entry name" value="KINESIN_MOTOR_2"/>
    <property type="match status" value="1"/>
</dbReference>
<dbReference type="GO" id="GO:0005874">
    <property type="term" value="C:microtubule"/>
    <property type="evidence" value="ECO:0007669"/>
    <property type="project" value="UniProtKB-KW"/>
</dbReference>
<comment type="similarity">
    <text evidence="5 6">Belongs to the TRAFAC class myosin-kinesin ATPase superfamily. Kinesin family.</text>
</comment>
<evidence type="ECO:0000313" key="10">
    <source>
        <dbReference type="EMBL" id="KAG2237812.1"/>
    </source>
</evidence>
<dbReference type="GO" id="GO:0007018">
    <property type="term" value="P:microtubule-based movement"/>
    <property type="evidence" value="ECO:0007669"/>
    <property type="project" value="InterPro"/>
</dbReference>
<protein>
    <recommendedName>
        <fullName evidence="6">Kinesin-like protein</fullName>
    </recommendedName>
</protein>
<dbReference type="GO" id="GO:0003777">
    <property type="term" value="F:microtubule motor activity"/>
    <property type="evidence" value="ECO:0007669"/>
    <property type="project" value="InterPro"/>
</dbReference>
<dbReference type="EMBL" id="JAEPRE010000002">
    <property type="protein sequence ID" value="KAG2237812.1"/>
    <property type="molecule type" value="Genomic_DNA"/>
</dbReference>
<keyword evidence="6" id="KW-0493">Microtubule</keyword>
<comment type="caution">
    <text evidence="10">The sequence shown here is derived from an EMBL/GenBank/DDBJ whole genome shotgun (WGS) entry which is preliminary data.</text>
</comment>
<dbReference type="AlphaFoldDB" id="A0A8H7SZ10"/>
<dbReference type="PANTHER" id="PTHR47968:SF75">
    <property type="entry name" value="CENTROMERE-ASSOCIATED PROTEIN E"/>
    <property type="match status" value="1"/>
</dbReference>
<evidence type="ECO:0000256" key="1">
    <source>
        <dbReference type="ARBA" id="ARBA00022741"/>
    </source>
</evidence>
<sequence length="931" mass="104855">MSTDGLITPPPTPVWNQSQQRTAYPSPTSSSSKSTSSKSANTRPTLKPSFSTKSTSIRENVQVMVRCRPRSKKELQIDEEPCWLISPEEGSIELARLKAPSTISTFHYDNVVMGVDNEQVYKAGILDLVRSAMMGYNGTVFAYGQTASGKTYVSYLFYCAHQKKKLNLLFFLDYGTENEPGVIPRAVQEVFSYIEEDTSGREYLLRVSYMEIYNEKIKDLLNTKNTDPEIVEDKKGVYVRNLKEVIVKTAQEVMNCIKEGEGNRHISATDYNEHSSRSHTVFQFVIESRSKGVPANANRGVRVSQLNLIDLAGSEKVATDIERRKEGGYINKSLLTLGNVISKLTSDEPAAHIPFRNSKLTRILQVALSGNARISVICTINPTFASKDESLNTLRFAQRAKLVKTAAKMTRILDNSELQNCLLKIAELQTKMQEKTDLEAETRERLKSLLGLILTSSKEDHPDQLEMVKKKKQTKNIYIFLIFYFFKFTQFSNISADDLMKESTMRDVVARCEEGFAAQITTHQKQMDKMSLDVELMRDMMNIMESAHAKQTDALSKRDAQIEKLKQELSASKTRATKMPISRQTKTPKSSLHPAFIPTIESTKVPLSKVPELQENIHTPKIELPKKPVLSDTKVTQPTITLQDFNPAISLAVKHISEAISTGLSHSSPPQGQEDEAEYDMLTSCLEPPNSNQSIVDISNAISHVLKTVISSTVLNQEQKVDDSKQTITQALKNAIQHSTVKNFIPIHEAVAFIQVASLTEFVNPSQLVLVDEEKPLTAEDLPELIVIDDELPTLECEIKEKIVQELYVLDRSVEEETVQKLPALECTVEEKMSQELPTLECTVDKKMTEELPTTEKKMVQKLPTAEKEESIIPEPIKQDLSCQNQICDEEHDLLVEEAYSHSIDQPSSFSFIFNKWTAMCFAVYIFFQTN</sequence>
<feature type="region of interest" description="Disordered" evidence="8">
    <location>
        <begin position="1"/>
        <end position="53"/>
    </location>
</feature>
<keyword evidence="4 5" id="KW-0505">Motor protein</keyword>
<dbReference type="Pfam" id="PF00225">
    <property type="entry name" value="Kinesin"/>
    <property type="match status" value="1"/>
</dbReference>
<dbReference type="GO" id="GO:0005524">
    <property type="term" value="F:ATP binding"/>
    <property type="evidence" value="ECO:0007669"/>
    <property type="project" value="UniProtKB-UniRule"/>
</dbReference>
<evidence type="ECO:0000256" key="2">
    <source>
        <dbReference type="ARBA" id="ARBA00022840"/>
    </source>
</evidence>
<evidence type="ECO:0000256" key="5">
    <source>
        <dbReference type="PROSITE-ProRule" id="PRU00283"/>
    </source>
</evidence>
<feature type="region of interest" description="Disordered" evidence="8">
    <location>
        <begin position="573"/>
        <end position="593"/>
    </location>
</feature>
<dbReference type="SUPFAM" id="SSF52540">
    <property type="entry name" value="P-loop containing nucleoside triphosphate hydrolases"/>
    <property type="match status" value="1"/>
</dbReference>
<accession>A0A8H7SZ10</accession>
<reference evidence="10" key="1">
    <citation type="submission" date="2021-01" db="EMBL/GenBank/DDBJ databases">
        <title>Metabolic potential, ecology and presence of endohyphal bacteria is reflected in genomic diversity of Mucoromycotina.</title>
        <authorList>
            <person name="Muszewska A."/>
            <person name="Okrasinska A."/>
            <person name="Steczkiewicz K."/>
            <person name="Drgas O."/>
            <person name="Orlowska M."/>
            <person name="Perlinska-Lenart U."/>
            <person name="Aleksandrzak-Piekarczyk T."/>
            <person name="Szatraj K."/>
            <person name="Zielenkiewicz U."/>
            <person name="Pilsyk S."/>
            <person name="Malc E."/>
            <person name="Mieczkowski P."/>
            <person name="Kruszewska J.S."/>
            <person name="Biernat P."/>
            <person name="Pawlowska J."/>
        </authorList>
    </citation>
    <scope>NUCLEOTIDE SEQUENCE</scope>
    <source>
        <strain evidence="10">WA0000018081</strain>
    </source>
</reference>
<keyword evidence="3 7" id="KW-0175">Coiled coil</keyword>
<feature type="compositionally biased region" description="Polar residues" evidence="8">
    <location>
        <begin position="40"/>
        <end position="53"/>
    </location>
</feature>
<dbReference type="InterPro" id="IPR027417">
    <property type="entry name" value="P-loop_NTPase"/>
</dbReference>
<keyword evidence="11" id="KW-1185">Reference proteome</keyword>
<keyword evidence="2 5" id="KW-0067">ATP-binding</keyword>
<dbReference type="PROSITE" id="PS00411">
    <property type="entry name" value="KINESIN_MOTOR_1"/>
    <property type="match status" value="1"/>
</dbReference>